<protein>
    <submittedName>
        <fullName evidence="1">Outer membrane integrity protein</fullName>
    </submittedName>
</protein>
<proteinExistence type="predicted"/>
<evidence type="ECO:0000313" key="2">
    <source>
        <dbReference type="Proteomes" id="UP000005551"/>
    </source>
</evidence>
<reference evidence="1 2" key="1">
    <citation type="submission" date="2012-05" db="EMBL/GenBank/DDBJ databases">
        <title>Genome sequence of Nitritalea halalkaliphila LW7.</title>
        <authorList>
            <person name="Jangir P.K."/>
            <person name="Singh A."/>
            <person name="Shivaji S."/>
            <person name="Sharma R."/>
        </authorList>
    </citation>
    <scope>NUCLEOTIDE SEQUENCE [LARGE SCALE GENOMIC DNA]</scope>
    <source>
        <strain evidence="1 2">LW7</strain>
    </source>
</reference>
<comment type="caution">
    <text evidence="1">The sequence shown here is derived from an EMBL/GenBank/DDBJ whole genome shotgun (WGS) entry which is preliminary data.</text>
</comment>
<dbReference type="InterPro" id="IPR052894">
    <property type="entry name" value="AsmA-related"/>
</dbReference>
<dbReference type="GO" id="GO:0090313">
    <property type="term" value="P:regulation of protein targeting to membrane"/>
    <property type="evidence" value="ECO:0007669"/>
    <property type="project" value="TreeGrafter"/>
</dbReference>
<dbReference type="AlphaFoldDB" id="I5BYX6"/>
<keyword evidence="2" id="KW-1185">Reference proteome</keyword>
<dbReference type="OrthoDB" id="596403at2"/>
<sequence length="856" mass="93923">MSSMKKALKIFGLSLAGLFLVVLLLPFLFRGKIISMVDEAIQEAVIGEVYYDREQVSLSLFSRFPHMALRLGDFGIVGEEPFRGDTLVHVEELQVDFRLWSLLFGDYPTLSGIHLKGGELYVKVLADGTANYDILPPSASEEAPVEAGNFRIGIDVLELQDVSVIYDDRELDFFMALGGIRALGSGDFTSSTFEMPLRMEAFLADMRYEGISYLSQKHFKGTTTVDVDLDAMRFGFLDSDLYLNAFHFFLDGSLSLPEEGIGFDLRAGTRESDFKTLLSLVPGMYSEQFSAIETAGTIEFLAEVNGIYSDDATPAFLVQLGVSEGMFRFPDLALPVRDVGLELVLANTTADWTNTRLKLSDFRMLFGDNPFAAELQIENFKDFPMEARLDGRLNLGELTAIFPIPDLTLGGELSMRGEAKGTYDSTLQTLPVFSADFTLKDGLVRRKDLPAALEALQVQARIGSASGRFEDFMAVVSRMSAQIDGETLSGEATFRDLSNLSWDLRASGAANLATLMALFPQEGMQLAGRVGGEIAARGDMRTLEAGRYTSLYNAGTVTLSDFVFRSADVPQKVEIKQAEASFNPDNIALKRFSSVLGESPLEASGTLSNYMGYLFREGEVLRGELILASARFNANEWLSADASATESTELTVLALPRTINFQLGLAIEELLYDNLRLEAVQGTAQLADGVLRVRDAGLRTLGGQVRMSGSYDPRDLAAPRFDFNFGVERLDIRQAFEAFNTVQLLAPVAQHLEGVFSTDLSFGGLLASDMMPVMASLDAKGAIRILEAAFQNPSFTSGISGLIGLRQEETLRFRNMRIPITIDNGVLEVEPLIFGFGTMRQGCRGALPITEVFVIY</sequence>
<dbReference type="STRING" id="1189621.A3SI_15131"/>
<dbReference type="PATRIC" id="fig|1189621.3.peg.3149"/>
<dbReference type="PANTHER" id="PTHR30441">
    <property type="entry name" value="DUF748 DOMAIN-CONTAINING PROTEIN"/>
    <property type="match status" value="1"/>
</dbReference>
<dbReference type="PANTHER" id="PTHR30441:SF8">
    <property type="entry name" value="DUF748 DOMAIN-CONTAINING PROTEIN"/>
    <property type="match status" value="1"/>
</dbReference>
<gene>
    <name evidence="1" type="ORF">A3SI_15131</name>
</gene>
<accession>I5BYX6</accession>
<name>I5BYX6_9BACT</name>
<evidence type="ECO:0000313" key="1">
    <source>
        <dbReference type="EMBL" id="EIM74778.1"/>
    </source>
</evidence>
<dbReference type="Proteomes" id="UP000005551">
    <property type="component" value="Unassembled WGS sequence"/>
</dbReference>
<dbReference type="EMBL" id="AJYA01000039">
    <property type="protein sequence ID" value="EIM74778.1"/>
    <property type="molecule type" value="Genomic_DNA"/>
</dbReference>
<organism evidence="1 2">
    <name type="scientific">Nitritalea halalkaliphila LW7</name>
    <dbReference type="NCBI Taxonomy" id="1189621"/>
    <lineage>
        <taxon>Bacteria</taxon>
        <taxon>Pseudomonadati</taxon>
        <taxon>Bacteroidota</taxon>
        <taxon>Cytophagia</taxon>
        <taxon>Cytophagales</taxon>
        <taxon>Cyclobacteriaceae</taxon>
        <taxon>Nitritalea</taxon>
    </lineage>
</organism>
<dbReference type="GO" id="GO:0005886">
    <property type="term" value="C:plasma membrane"/>
    <property type="evidence" value="ECO:0007669"/>
    <property type="project" value="TreeGrafter"/>
</dbReference>